<keyword evidence="6" id="KW-0662">Pyridine nucleotide biosynthesis</keyword>
<comment type="pathway">
    <text evidence="2">Cofactor biosynthesis; NAD(+) biosynthesis; nicotinate D-ribonucleotide from quinolinate: step 1/1.</text>
</comment>
<evidence type="ECO:0000256" key="7">
    <source>
        <dbReference type="ARBA" id="ARBA00022676"/>
    </source>
</evidence>
<dbReference type="GO" id="GO:0009435">
    <property type="term" value="P:NAD+ biosynthetic process"/>
    <property type="evidence" value="ECO:0007669"/>
    <property type="project" value="UniProtKB-UniPathway"/>
</dbReference>
<dbReference type="InterPro" id="IPR037128">
    <property type="entry name" value="Quinolinate_PRibosylTase_N_sf"/>
</dbReference>
<comment type="catalytic activity">
    <reaction evidence="10">
        <text>nicotinate beta-D-ribonucleotide + CO2 + diphosphate = quinolinate + 5-phospho-alpha-D-ribose 1-diphosphate + 2 H(+)</text>
        <dbReference type="Rhea" id="RHEA:12733"/>
        <dbReference type="ChEBI" id="CHEBI:15378"/>
        <dbReference type="ChEBI" id="CHEBI:16526"/>
        <dbReference type="ChEBI" id="CHEBI:29959"/>
        <dbReference type="ChEBI" id="CHEBI:33019"/>
        <dbReference type="ChEBI" id="CHEBI:57502"/>
        <dbReference type="ChEBI" id="CHEBI:58017"/>
        <dbReference type="EC" id="2.4.2.19"/>
    </reaction>
</comment>
<evidence type="ECO:0000256" key="12">
    <source>
        <dbReference type="PIRNR" id="PIRNR006250"/>
    </source>
</evidence>
<comment type="subunit">
    <text evidence="4">Hexamer formed by 3 homodimers.</text>
</comment>
<dbReference type="GO" id="GO:0034213">
    <property type="term" value="P:quinolinate catabolic process"/>
    <property type="evidence" value="ECO:0007669"/>
    <property type="project" value="TreeGrafter"/>
</dbReference>
<dbReference type="UniPathway" id="UPA00253">
    <property type="reaction ID" value="UER00331"/>
</dbReference>
<dbReference type="KEGG" id="pbr:PB2503_02572"/>
<dbReference type="GO" id="GO:0004514">
    <property type="term" value="F:nicotinate-nucleotide diphosphorylase (carboxylating) activity"/>
    <property type="evidence" value="ECO:0007669"/>
    <property type="project" value="UniProtKB-EC"/>
</dbReference>
<reference evidence="15 16" key="2">
    <citation type="journal article" date="2011" name="J. Bacteriol.">
        <title>Complete genome sequence of strain HTCC2503T of Parvularcula bermudensis, the type species of the order "Parvularculales" in the class Alphaproteobacteria.</title>
        <authorList>
            <person name="Oh H.M."/>
            <person name="Kang I."/>
            <person name="Vergin K.L."/>
            <person name="Kang D."/>
            <person name="Rhee K.H."/>
            <person name="Giovannoni S.J."/>
            <person name="Cho J.C."/>
        </authorList>
    </citation>
    <scope>NUCLEOTIDE SEQUENCE [LARGE SCALE GENOMIC DNA]</scope>
    <source>
        <strain evidence="16">ATCC BAA-594 / HTCC2503 / KCTC 12087</strain>
    </source>
</reference>
<evidence type="ECO:0000256" key="1">
    <source>
        <dbReference type="ARBA" id="ARBA00003237"/>
    </source>
</evidence>
<dbReference type="SUPFAM" id="SSF51690">
    <property type="entry name" value="Nicotinate/Quinolinate PRTase C-terminal domain-like"/>
    <property type="match status" value="1"/>
</dbReference>
<feature type="domain" description="Quinolinate phosphoribosyl transferase N-terminal" evidence="14">
    <location>
        <begin position="29"/>
        <end position="113"/>
    </location>
</feature>
<dbReference type="Gene3D" id="3.20.20.70">
    <property type="entry name" value="Aldolase class I"/>
    <property type="match status" value="1"/>
</dbReference>
<accession>E0TCK2</accession>
<dbReference type="InterPro" id="IPR022412">
    <property type="entry name" value="Quinolinate_PRibosylTrfase_N"/>
</dbReference>
<evidence type="ECO:0000256" key="3">
    <source>
        <dbReference type="ARBA" id="ARBA00009400"/>
    </source>
</evidence>
<evidence type="ECO:0000256" key="6">
    <source>
        <dbReference type="ARBA" id="ARBA00022642"/>
    </source>
</evidence>
<dbReference type="Proteomes" id="UP000001302">
    <property type="component" value="Chromosome"/>
</dbReference>
<dbReference type="InterPro" id="IPR027277">
    <property type="entry name" value="NadC/ModD"/>
</dbReference>
<dbReference type="AlphaFoldDB" id="E0TCK2"/>
<dbReference type="RefSeq" id="WP_013299565.1">
    <property type="nucleotide sequence ID" value="NC_014414.1"/>
</dbReference>
<evidence type="ECO:0000256" key="9">
    <source>
        <dbReference type="ARBA" id="ARBA00033102"/>
    </source>
</evidence>
<dbReference type="EMBL" id="CP002156">
    <property type="protein sequence ID" value="ADM08591.1"/>
    <property type="molecule type" value="Genomic_DNA"/>
</dbReference>
<dbReference type="PANTHER" id="PTHR32179">
    <property type="entry name" value="NICOTINATE-NUCLEOTIDE PYROPHOSPHORYLASE [CARBOXYLATING]"/>
    <property type="match status" value="1"/>
</dbReference>
<dbReference type="SUPFAM" id="SSF54675">
    <property type="entry name" value="Nicotinate/Quinolinate PRTase N-terminal domain-like"/>
    <property type="match status" value="1"/>
</dbReference>
<evidence type="ECO:0000313" key="15">
    <source>
        <dbReference type="EMBL" id="ADM08591.1"/>
    </source>
</evidence>
<protein>
    <recommendedName>
        <fullName evidence="11">Probable nicotinate-nucleotide pyrophosphorylase [carboxylating]</fullName>
        <ecNumber evidence="5">2.4.2.19</ecNumber>
    </recommendedName>
    <alternativeName>
        <fullName evidence="9">Quinolinate phosphoribosyltransferase [decarboxylating]</fullName>
    </alternativeName>
</protein>
<evidence type="ECO:0000256" key="2">
    <source>
        <dbReference type="ARBA" id="ARBA00004893"/>
    </source>
</evidence>
<dbReference type="NCBIfam" id="TIGR00078">
    <property type="entry name" value="nadC"/>
    <property type="match status" value="1"/>
</dbReference>
<dbReference type="Pfam" id="PF01729">
    <property type="entry name" value="QRPTase_C"/>
    <property type="match status" value="1"/>
</dbReference>
<dbReference type="Gene3D" id="3.90.1170.20">
    <property type="entry name" value="Quinolinate phosphoribosyl transferase, N-terminal domain"/>
    <property type="match status" value="1"/>
</dbReference>
<dbReference type="FunFam" id="3.90.1170.20:FF:000001">
    <property type="entry name" value="Nicotinate-nucleotide diphosphorylase (Carboxylating)"/>
    <property type="match status" value="1"/>
</dbReference>
<dbReference type="CDD" id="cd01572">
    <property type="entry name" value="QPRTase"/>
    <property type="match status" value="1"/>
</dbReference>
<keyword evidence="16" id="KW-1185">Reference proteome</keyword>
<dbReference type="InterPro" id="IPR013785">
    <property type="entry name" value="Aldolase_TIM"/>
</dbReference>
<evidence type="ECO:0000259" key="13">
    <source>
        <dbReference type="Pfam" id="PF01729"/>
    </source>
</evidence>
<evidence type="ECO:0000256" key="8">
    <source>
        <dbReference type="ARBA" id="ARBA00022679"/>
    </source>
</evidence>
<sequence>MPPPPPLPLSVITPLIQKAFSEDFGEVGDLTTGATIAPSQIGTARLSAREKGIACGTEIAAHVFQLLDPEVTILRQVSDGTPVSAGDTVLELCGKATSLLSAERTALNFLGHMMGIASLTAAYVEAVAHTPARIASTRKTLPGLRAIQKYAVQCGGGLAHRYGLHDAVMIKDNHIIAAGGIGHALKAIRARVSHTVKIEIEVDTLAQLEEVLAAGDADIVLLDNMSQASLREAVALVKGQLLLEASGNVSLETVGAIAETGVDVISSGRLTHSAPNLDIGMELSTG</sequence>
<evidence type="ECO:0000256" key="5">
    <source>
        <dbReference type="ARBA" id="ARBA00011944"/>
    </source>
</evidence>
<proteinExistence type="inferred from homology"/>
<comment type="function">
    <text evidence="1">Involved in the catabolism of quinolinic acid (QA).</text>
</comment>
<evidence type="ECO:0000313" key="16">
    <source>
        <dbReference type="Proteomes" id="UP000001302"/>
    </source>
</evidence>
<dbReference type="InterPro" id="IPR036068">
    <property type="entry name" value="Nicotinate_pribotase-like_C"/>
</dbReference>
<dbReference type="EC" id="2.4.2.19" evidence="5"/>
<organism evidence="15 16">
    <name type="scientific">Parvularcula bermudensis (strain ATCC BAA-594 / HTCC2503 / KCTC 12087)</name>
    <dbReference type="NCBI Taxonomy" id="314260"/>
    <lineage>
        <taxon>Bacteria</taxon>
        <taxon>Pseudomonadati</taxon>
        <taxon>Pseudomonadota</taxon>
        <taxon>Alphaproteobacteria</taxon>
        <taxon>Parvularculales</taxon>
        <taxon>Parvularculaceae</taxon>
        <taxon>Parvularcula</taxon>
    </lineage>
</organism>
<evidence type="ECO:0000259" key="14">
    <source>
        <dbReference type="Pfam" id="PF02749"/>
    </source>
</evidence>
<evidence type="ECO:0000256" key="4">
    <source>
        <dbReference type="ARBA" id="ARBA00011218"/>
    </source>
</evidence>
<reference evidence="16" key="1">
    <citation type="submission" date="2010-08" db="EMBL/GenBank/DDBJ databases">
        <title>Genome sequence of Parvularcula bermudensis HTCC2503.</title>
        <authorList>
            <person name="Kang D.-M."/>
            <person name="Oh H.-M."/>
            <person name="Cho J.-C."/>
        </authorList>
    </citation>
    <scope>NUCLEOTIDE SEQUENCE [LARGE SCALE GENOMIC DNA]</scope>
    <source>
        <strain evidence="16">ATCC BAA-594 / HTCC2503 / KCTC 12087</strain>
    </source>
</reference>
<dbReference type="eggNOG" id="COG0157">
    <property type="taxonomic scope" value="Bacteria"/>
</dbReference>
<dbReference type="InterPro" id="IPR002638">
    <property type="entry name" value="Quinolinate_PRibosylTrfase_C"/>
</dbReference>
<dbReference type="Pfam" id="PF02749">
    <property type="entry name" value="QRPTase_N"/>
    <property type="match status" value="1"/>
</dbReference>
<evidence type="ECO:0000256" key="11">
    <source>
        <dbReference type="ARBA" id="ARBA00069173"/>
    </source>
</evidence>
<dbReference type="STRING" id="314260.PB2503_02572"/>
<dbReference type="HOGENOM" id="CLU_039622_0_1_5"/>
<gene>
    <name evidence="15" type="ordered locus">PB2503_02572</name>
</gene>
<name>E0TCK2_PARBH</name>
<keyword evidence="8 12" id="KW-0808">Transferase</keyword>
<dbReference type="InterPro" id="IPR004393">
    <property type="entry name" value="NadC"/>
</dbReference>
<comment type="similarity">
    <text evidence="3 12">Belongs to the NadC/ModD family.</text>
</comment>
<feature type="domain" description="Quinolinate phosphoribosyl transferase C-terminal" evidence="13">
    <location>
        <begin position="116"/>
        <end position="282"/>
    </location>
</feature>
<dbReference type="PIRSF" id="PIRSF006250">
    <property type="entry name" value="NadC_ModD"/>
    <property type="match status" value="1"/>
</dbReference>
<keyword evidence="7 12" id="KW-0328">Glycosyltransferase</keyword>
<dbReference type="OrthoDB" id="9782546at2"/>
<dbReference type="GO" id="GO:0005737">
    <property type="term" value="C:cytoplasm"/>
    <property type="evidence" value="ECO:0007669"/>
    <property type="project" value="TreeGrafter"/>
</dbReference>
<dbReference type="FunFam" id="3.20.20.70:FF:000030">
    <property type="entry name" value="Nicotinate-nucleotide pyrophosphorylase, carboxylating"/>
    <property type="match status" value="1"/>
</dbReference>
<evidence type="ECO:0000256" key="10">
    <source>
        <dbReference type="ARBA" id="ARBA00047445"/>
    </source>
</evidence>
<dbReference type="PANTHER" id="PTHR32179:SF3">
    <property type="entry name" value="NICOTINATE-NUCLEOTIDE PYROPHOSPHORYLASE [CARBOXYLATING]"/>
    <property type="match status" value="1"/>
</dbReference>